<sequence length="242" mass="25657">MVWLPAPHGTAAPVVAEEPLLTYYDDRTGERTELSATDLGGWAARAAGLLHEGCGLGAGSRAAVLLPPHWLTAAALLGAWSIGVEVSFQLWSTAGLPQLGLGAGGPFDVSFVARERVGSWLEDIPEATHRFVLGEAEGYRSLEPALLEHSSSLPPYARVRRTDAASVDGTTYGEWGSLAQALASEIDLHPGDRLLIDAAEHEHPVKWLLAPLSTGATVVLCANLDRSLLDGRVAEESVTRVL</sequence>
<dbReference type="NCBIfam" id="TIGR03089">
    <property type="entry name" value="TIGR03089 family protein"/>
    <property type="match status" value="1"/>
</dbReference>
<proteinExistence type="predicted"/>
<evidence type="ECO:0000313" key="2">
    <source>
        <dbReference type="Proteomes" id="UP001058271"/>
    </source>
</evidence>
<evidence type="ECO:0000313" key="1">
    <source>
        <dbReference type="EMBL" id="UWZ38463.1"/>
    </source>
</evidence>
<dbReference type="Gene3D" id="3.40.50.12780">
    <property type="entry name" value="N-terminal domain of ligase-like"/>
    <property type="match status" value="1"/>
</dbReference>
<name>A0ABY5ZCN8_9ACTN</name>
<gene>
    <name evidence="1" type="ORF">Drose_09585</name>
</gene>
<keyword evidence="2" id="KW-1185">Reference proteome</keyword>
<accession>A0ABY5ZCN8</accession>
<organism evidence="1 2">
    <name type="scientific">Dactylosporangium roseum</name>
    <dbReference type="NCBI Taxonomy" id="47989"/>
    <lineage>
        <taxon>Bacteria</taxon>
        <taxon>Bacillati</taxon>
        <taxon>Actinomycetota</taxon>
        <taxon>Actinomycetes</taxon>
        <taxon>Micromonosporales</taxon>
        <taxon>Micromonosporaceae</taxon>
        <taxon>Dactylosporangium</taxon>
    </lineage>
</organism>
<dbReference type="RefSeq" id="WP_260727826.1">
    <property type="nucleotide sequence ID" value="NZ_BAAABS010000033.1"/>
</dbReference>
<dbReference type="InterPro" id="IPR042099">
    <property type="entry name" value="ANL_N_sf"/>
</dbReference>
<dbReference type="InterPro" id="IPR017523">
    <property type="entry name" value="Rv3268"/>
</dbReference>
<dbReference type="EMBL" id="CP073721">
    <property type="protein sequence ID" value="UWZ38463.1"/>
    <property type="molecule type" value="Genomic_DNA"/>
</dbReference>
<dbReference type="SUPFAM" id="SSF56801">
    <property type="entry name" value="Acetyl-CoA synthetase-like"/>
    <property type="match status" value="1"/>
</dbReference>
<reference evidence="1" key="1">
    <citation type="submission" date="2021-04" db="EMBL/GenBank/DDBJ databases">
        <title>Biosynthetic gene clusters of Dactylosporangioum roseum.</title>
        <authorList>
            <person name="Hartkoorn R.C."/>
            <person name="Beaudoing E."/>
            <person name="Hot D."/>
            <person name="Moureu S."/>
        </authorList>
    </citation>
    <scope>NUCLEOTIDE SEQUENCE</scope>
    <source>
        <strain evidence="1">NRRL B-16295</strain>
    </source>
</reference>
<dbReference type="Proteomes" id="UP001058271">
    <property type="component" value="Chromosome"/>
</dbReference>
<protein>
    <submittedName>
        <fullName evidence="1">AMP-dependent synthetase</fullName>
    </submittedName>
</protein>